<evidence type="ECO:0000313" key="3">
    <source>
        <dbReference type="EMBL" id="SFB33722.1"/>
    </source>
</evidence>
<dbReference type="SUPFAM" id="SSF52833">
    <property type="entry name" value="Thioredoxin-like"/>
    <property type="match status" value="1"/>
</dbReference>
<feature type="domain" description="Thioredoxin" evidence="2">
    <location>
        <begin position="5"/>
        <end position="138"/>
    </location>
</feature>
<keyword evidence="4" id="KW-1185">Reference proteome</keyword>
<dbReference type="InterPro" id="IPR013766">
    <property type="entry name" value="Thioredoxin_domain"/>
</dbReference>
<dbReference type="STRING" id="988821.SAMN05421867_11575"/>
<dbReference type="RefSeq" id="WP_090034216.1">
    <property type="nucleotide sequence ID" value="NZ_BONM01000018.1"/>
</dbReference>
<dbReference type="Proteomes" id="UP000199012">
    <property type="component" value="Unassembled WGS sequence"/>
</dbReference>
<dbReference type="CDD" id="cd02947">
    <property type="entry name" value="TRX_family"/>
    <property type="match status" value="1"/>
</dbReference>
<organism evidence="3 4">
    <name type="scientific">Cellulomonas marina</name>
    <dbReference type="NCBI Taxonomy" id="988821"/>
    <lineage>
        <taxon>Bacteria</taxon>
        <taxon>Bacillati</taxon>
        <taxon>Actinomycetota</taxon>
        <taxon>Actinomycetes</taxon>
        <taxon>Micrococcales</taxon>
        <taxon>Cellulomonadaceae</taxon>
        <taxon>Cellulomonas</taxon>
    </lineage>
</organism>
<feature type="transmembrane region" description="Helical" evidence="1">
    <location>
        <begin position="6"/>
        <end position="25"/>
    </location>
</feature>
<gene>
    <name evidence="3" type="ORF">SAMN05421867_11575</name>
</gene>
<keyword evidence="1" id="KW-0812">Transmembrane</keyword>
<dbReference type="PROSITE" id="PS51352">
    <property type="entry name" value="THIOREDOXIN_2"/>
    <property type="match status" value="1"/>
</dbReference>
<evidence type="ECO:0000313" key="4">
    <source>
        <dbReference type="Proteomes" id="UP000199012"/>
    </source>
</evidence>
<dbReference type="OrthoDB" id="1495530at2"/>
<dbReference type="EMBL" id="FOKA01000015">
    <property type="protein sequence ID" value="SFB33722.1"/>
    <property type="molecule type" value="Genomic_DNA"/>
</dbReference>
<evidence type="ECO:0000256" key="1">
    <source>
        <dbReference type="SAM" id="Phobius"/>
    </source>
</evidence>
<keyword evidence="1" id="KW-0472">Membrane</keyword>
<evidence type="ECO:0000259" key="2">
    <source>
        <dbReference type="PROSITE" id="PS51352"/>
    </source>
</evidence>
<proteinExistence type="predicted"/>
<dbReference type="InterPro" id="IPR036249">
    <property type="entry name" value="Thioredoxin-like_sf"/>
</dbReference>
<keyword evidence="1" id="KW-1133">Transmembrane helix</keyword>
<name>A0A1I1A862_9CELL</name>
<reference evidence="3 4" key="1">
    <citation type="submission" date="2016-10" db="EMBL/GenBank/DDBJ databases">
        <authorList>
            <person name="de Groot N.N."/>
        </authorList>
    </citation>
    <scope>NUCLEOTIDE SEQUENCE [LARGE SCALE GENOMIC DNA]</scope>
    <source>
        <strain evidence="3 4">CGMCC 4.6945</strain>
    </source>
</reference>
<dbReference type="AlphaFoldDB" id="A0A1I1A862"/>
<sequence length="140" mass="14564">MTGDPLVGLAVVVAVLALATVAGVVRARRSGRVRAVVGADALAAHEVGGLGRRATVVQFSSVACSPCRATRVLLAPLDDEDVRVVELDAEEHLALTRRLSVLRTPTVLVLDAAGRVVHRVSGVPRLPELRAGLDALRVAA</sequence>
<dbReference type="Gene3D" id="3.40.30.10">
    <property type="entry name" value="Glutaredoxin"/>
    <property type="match status" value="1"/>
</dbReference>
<accession>A0A1I1A862</accession>
<protein>
    <recommendedName>
        <fullName evidence="2">Thioredoxin domain-containing protein</fullName>
    </recommendedName>
</protein>